<feature type="domain" description="Transposase-associated" evidence="5">
    <location>
        <begin position="5"/>
        <end position="83"/>
    </location>
</feature>
<dbReference type="PANTHER" id="PTHR10775:SF183">
    <property type="entry name" value="TRANSPOSON, EN_SPM-LIKE, TRANSPOSASE-ASSOCIATED DOMAIN PROTEIN-RELATED"/>
    <property type="match status" value="1"/>
</dbReference>
<keyword evidence="1" id="KW-0175">Coiled coil</keyword>
<feature type="domain" description="DUF4216" evidence="3">
    <location>
        <begin position="657"/>
        <end position="712"/>
    </location>
</feature>
<dbReference type="InterPro" id="IPR025452">
    <property type="entry name" value="DUF4218"/>
</dbReference>
<evidence type="ECO:0000256" key="2">
    <source>
        <dbReference type="SAM" id="MobiDB-lite"/>
    </source>
</evidence>
<dbReference type="InterPro" id="IPR004252">
    <property type="entry name" value="Probable_transposase_24"/>
</dbReference>
<accession>Q7XNL9</accession>
<feature type="compositionally biased region" description="Acidic residues" evidence="2">
    <location>
        <begin position="773"/>
        <end position="784"/>
    </location>
</feature>
<protein>
    <submittedName>
        <fullName evidence="6">OSJNBb0068N06.11 protein</fullName>
    </submittedName>
</protein>
<gene>
    <name evidence="6" type="primary">OSJNBb0068N06.11</name>
</gene>
<dbReference type="PANTHER" id="PTHR10775">
    <property type="entry name" value="OS08G0208400 PROTEIN"/>
    <property type="match status" value="1"/>
</dbReference>
<dbReference type="Pfam" id="PF13952">
    <property type="entry name" value="DUF4216"/>
    <property type="match status" value="1"/>
</dbReference>
<sequence length="1182" mass="135449">MAEDRSWMYKRVVNGYISDEYLKGVKRFMSHAVSKLQGQAEKRVRCPCTKCKNGQLHDKRIVQMHLCNKGFTENYHVWSRHGESGADTSETPEGSIDNEMNKGGNAYGESDHIDEMVLDAAGPNFCQNIEEPPNAEAASFFDMLDAADKPLWEKCGKHSQLSAVSRLLTIKSDHNMSVACFDELVKVMKEMLPPDANLPGSFYKCKKVVEALGMPVQKIDVCKNDCMLYYKEHANKRKCITCNEPRYIEGLELPENKKGTPQKVLRYLPIIPRLQRLYMSRGTATHMTYHKDGLESERRFLPKGHPFRHAKDKFIQNKEDKDGPPIHRSSSEGYDCVKSLPQITFGTKAGNQEIEGFGKEHNWVKRSIFWELPYWRELLVRHNLDVMHIEKNVFDNIWNTLMDIPKKTKDNVKAQFDLANICNRKELHMQQKSIGRWVKPKACYSLDKAQKKLVLQWVKNLKFPDGYASNLAQGVDINRGKIIGMKSHDCHVFMERELHEARKKVRNKARVEGSIVEGYRVQEVSNFISMYFADHVRTKHTRVPRHDDGGFRAPTDWLSIFSIPYRTLGKSTSCNLSREEWQAARVYALLNCAEVDKYVLKFDRGMKQQNRNITTTQLQEMHEKDFPTWVRELAGKDETVEEQVRALSIGPRYMEIIELEYVSDSDLKVALFKCVWFDPKKGVKYDKALGLVEVNHTSRLEQYEPFVLASQVEPMDDEVDDSLPPVVSEYYQEGEQLGADISQELGDESLLHESNIVEQLSTMSRRHRHYPDPEVEDHFEDSTQDEPSNSLVTSTKESKGGRGPNVLMAPVPEKDRAVITPLNKDAWITNPMKKNVSSTITCLIKAHYPGTYRPLDKHGKQVPEDEAVVIAHYHNFSAHTRITILKEFLLCFKFADGREEDCARLFYRKAVERFSQALSHEKSEAKRSLEKHIENMRATELQQDGDAPSHDDFDVDEPQLWKAFPPYWIEQKWWDMLCDLWSDENVKKVSAQNSKNRMEGGGVHHTCGSRSVAMHKQAMIIENAGTDVDDIDVFERTHRHAKGKGQWCIMIVSRKEKTIKSTNNMFGCSSLKVENVEASAPSGSMETQPLYTQQQVQDIVQQAVTNAVNNAHQELASRIERLEQTVDKDKAETHSHDANGPSSSVVPEFLHALLMNGMNTTEEAPQAGHCGRTCENDDLWRF</sequence>
<dbReference type="Pfam" id="PF03004">
    <property type="entry name" value="Transposase_24"/>
    <property type="match status" value="1"/>
</dbReference>
<proteinExistence type="predicted"/>
<evidence type="ECO:0000313" key="6">
    <source>
        <dbReference type="EMBL" id="CAE04035.3"/>
    </source>
</evidence>
<feature type="region of interest" description="Disordered" evidence="2">
    <location>
        <begin position="762"/>
        <end position="809"/>
    </location>
</feature>
<evidence type="ECO:0000259" key="3">
    <source>
        <dbReference type="Pfam" id="PF13952"/>
    </source>
</evidence>
<dbReference type="AlphaFoldDB" id="Q7XNL9"/>
<reference evidence="6" key="1">
    <citation type="journal article" date="2002" name="Nature">
        <title>Sequence and analysis of rice chromosome 4.</title>
        <authorList>
            <person name="Feng Q."/>
            <person name="Zhang Y."/>
            <person name="Hao P."/>
            <person name="Wang S."/>
            <person name="Fu G."/>
            <person name="Huang Y."/>
            <person name="Li Y."/>
            <person name="Zhu J."/>
            <person name="Liu Y."/>
            <person name="Hu X."/>
            <person name="Jia P."/>
            <person name="Zhang Y."/>
            <person name="Zhao Q."/>
            <person name="Ying K."/>
            <person name="Yu S."/>
            <person name="Tang Y."/>
            <person name="Weng Q."/>
            <person name="Zhang L."/>
            <person name="Lu Y."/>
            <person name="Mu J."/>
            <person name="Lu Y."/>
            <person name="Zhang L.S."/>
            <person name="Yu Z."/>
            <person name="Fan D."/>
            <person name="Liu X."/>
            <person name="Lu T."/>
            <person name="Li C."/>
            <person name="Wu Y."/>
            <person name="Sun T."/>
            <person name="Lei H."/>
            <person name="Li T."/>
            <person name="Hu H."/>
            <person name="Guan J."/>
            <person name="Wu M."/>
            <person name="Zhang R."/>
            <person name="Zhou B."/>
            <person name="Chen Z."/>
            <person name="Chen L."/>
            <person name="Jin Z."/>
            <person name="Wang R."/>
            <person name="Yin H."/>
            <person name="Cai Z."/>
            <person name="Ren S."/>
            <person name="Lv G."/>
            <person name="Gu W."/>
            <person name="Zhu G."/>
            <person name="Tu Y."/>
            <person name="Jia J."/>
            <person name="Zhang Y."/>
            <person name="Chen J."/>
            <person name="Kang H."/>
            <person name="Chen X."/>
            <person name="Shao C."/>
            <person name="Sun Y."/>
            <person name="Hu Q."/>
            <person name="Zhang X."/>
            <person name="Zhang W."/>
            <person name="Wang L."/>
            <person name="Ding C."/>
            <person name="Sheng H."/>
            <person name="Gu J."/>
            <person name="Chen S."/>
            <person name="Ni L."/>
            <person name="Zhu F."/>
            <person name="Chen W."/>
            <person name="Lan L."/>
            <person name="Lai Y."/>
            <person name="Cheng Z."/>
            <person name="Gu M."/>
            <person name="Jiang J."/>
            <person name="Li J."/>
            <person name="Hong G."/>
            <person name="Xue Y."/>
            <person name="Han B."/>
        </authorList>
    </citation>
    <scope>NUCLEOTIDE SEQUENCE [LARGE SCALE GENOMIC DNA]</scope>
</reference>
<dbReference type="Pfam" id="PF13960">
    <property type="entry name" value="DUF4218"/>
    <property type="match status" value="1"/>
</dbReference>
<evidence type="ECO:0000259" key="4">
    <source>
        <dbReference type="Pfam" id="PF13960"/>
    </source>
</evidence>
<feature type="coiled-coil region" evidence="1">
    <location>
        <begin position="1105"/>
        <end position="1132"/>
    </location>
</feature>
<dbReference type="InterPro" id="IPR025312">
    <property type="entry name" value="DUF4216"/>
</dbReference>
<organism evidence="6">
    <name type="scientific">Oryza sativa subsp. japonica</name>
    <name type="common">Rice</name>
    <dbReference type="NCBI Taxonomy" id="39947"/>
    <lineage>
        <taxon>Eukaryota</taxon>
        <taxon>Viridiplantae</taxon>
        <taxon>Streptophyta</taxon>
        <taxon>Embryophyta</taxon>
        <taxon>Tracheophyta</taxon>
        <taxon>Spermatophyta</taxon>
        <taxon>Magnoliopsida</taxon>
        <taxon>Liliopsida</taxon>
        <taxon>Poales</taxon>
        <taxon>Poaceae</taxon>
        <taxon>BOP clade</taxon>
        <taxon>Oryzoideae</taxon>
        <taxon>Oryzeae</taxon>
        <taxon>Oryzinae</taxon>
        <taxon>Oryza</taxon>
        <taxon>Oryza sativa</taxon>
    </lineage>
</organism>
<dbReference type="InterPro" id="IPR029480">
    <property type="entry name" value="Transpos_assoc"/>
</dbReference>
<dbReference type="Pfam" id="PF13963">
    <property type="entry name" value="Transpos_assoc"/>
    <property type="match status" value="1"/>
</dbReference>
<dbReference type="EMBL" id="AL663015">
    <property type="protein sequence ID" value="CAE04035.3"/>
    <property type="molecule type" value="Genomic_DNA"/>
</dbReference>
<feature type="compositionally biased region" description="Polar residues" evidence="2">
    <location>
        <begin position="785"/>
        <end position="795"/>
    </location>
</feature>
<feature type="domain" description="DUF4218" evidence="4">
    <location>
        <begin position="490"/>
        <end position="546"/>
    </location>
</feature>
<evidence type="ECO:0000259" key="5">
    <source>
        <dbReference type="Pfam" id="PF13963"/>
    </source>
</evidence>
<evidence type="ECO:0000256" key="1">
    <source>
        <dbReference type="SAM" id="Coils"/>
    </source>
</evidence>
<name>Q7XNL9_ORYSJ</name>